<name>A0A9D4LBZ6_DREPO</name>
<gene>
    <name evidence="1" type="ORF">DPMN_096755</name>
</gene>
<reference evidence="1" key="2">
    <citation type="submission" date="2020-11" db="EMBL/GenBank/DDBJ databases">
        <authorList>
            <person name="McCartney M.A."/>
            <person name="Auch B."/>
            <person name="Kono T."/>
            <person name="Mallez S."/>
            <person name="Becker A."/>
            <person name="Gohl D.M."/>
            <person name="Silverstein K.A.T."/>
            <person name="Koren S."/>
            <person name="Bechman K.B."/>
            <person name="Herman A."/>
            <person name="Abrahante J.E."/>
            <person name="Garbe J."/>
        </authorList>
    </citation>
    <scope>NUCLEOTIDE SEQUENCE</scope>
    <source>
        <strain evidence="1">Duluth1</strain>
        <tissue evidence="1">Whole animal</tissue>
    </source>
</reference>
<evidence type="ECO:0000313" key="2">
    <source>
        <dbReference type="Proteomes" id="UP000828390"/>
    </source>
</evidence>
<reference evidence="1" key="1">
    <citation type="journal article" date="2019" name="bioRxiv">
        <title>The Genome of the Zebra Mussel, Dreissena polymorpha: A Resource for Invasive Species Research.</title>
        <authorList>
            <person name="McCartney M.A."/>
            <person name="Auch B."/>
            <person name="Kono T."/>
            <person name="Mallez S."/>
            <person name="Zhang Y."/>
            <person name="Obille A."/>
            <person name="Becker A."/>
            <person name="Abrahante J.E."/>
            <person name="Garbe J."/>
            <person name="Badalamenti J.P."/>
            <person name="Herman A."/>
            <person name="Mangelson H."/>
            <person name="Liachko I."/>
            <person name="Sullivan S."/>
            <person name="Sone E.D."/>
            <person name="Koren S."/>
            <person name="Silverstein K.A.T."/>
            <person name="Beckman K.B."/>
            <person name="Gohl D.M."/>
        </authorList>
    </citation>
    <scope>NUCLEOTIDE SEQUENCE</scope>
    <source>
        <strain evidence="1">Duluth1</strain>
        <tissue evidence="1">Whole animal</tissue>
    </source>
</reference>
<sequence>MWPFRKTFENNSYILNRIDTNYLASTITCSNPAYANGRYIKKGGVARMWHNDFDNLVEFVEIFIYRIAATRICCGSTSILILQVYLLTANHDIRSFKSTTWQTVRHIYCAHQK</sequence>
<evidence type="ECO:0000313" key="1">
    <source>
        <dbReference type="EMBL" id="KAH3854216.1"/>
    </source>
</evidence>
<dbReference type="EMBL" id="JAIWYP010000003">
    <property type="protein sequence ID" value="KAH3854216.1"/>
    <property type="molecule type" value="Genomic_DNA"/>
</dbReference>
<dbReference type="AlphaFoldDB" id="A0A9D4LBZ6"/>
<comment type="caution">
    <text evidence="1">The sequence shown here is derived from an EMBL/GenBank/DDBJ whole genome shotgun (WGS) entry which is preliminary data.</text>
</comment>
<protein>
    <submittedName>
        <fullName evidence="1">Uncharacterized protein</fullName>
    </submittedName>
</protein>
<keyword evidence="2" id="KW-1185">Reference proteome</keyword>
<dbReference type="Proteomes" id="UP000828390">
    <property type="component" value="Unassembled WGS sequence"/>
</dbReference>
<accession>A0A9D4LBZ6</accession>
<proteinExistence type="predicted"/>
<organism evidence="1 2">
    <name type="scientific">Dreissena polymorpha</name>
    <name type="common">Zebra mussel</name>
    <name type="synonym">Mytilus polymorpha</name>
    <dbReference type="NCBI Taxonomy" id="45954"/>
    <lineage>
        <taxon>Eukaryota</taxon>
        <taxon>Metazoa</taxon>
        <taxon>Spiralia</taxon>
        <taxon>Lophotrochozoa</taxon>
        <taxon>Mollusca</taxon>
        <taxon>Bivalvia</taxon>
        <taxon>Autobranchia</taxon>
        <taxon>Heteroconchia</taxon>
        <taxon>Euheterodonta</taxon>
        <taxon>Imparidentia</taxon>
        <taxon>Neoheterodontei</taxon>
        <taxon>Myida</taxon>
        <taxon>Dreissenoidea</taxon>
        <taxon>Dreissenidae</taxon>
        <taxon>Dreissena</taxon>
    </lineage>
</organism>